<gene>
    <name evidence="2" type="ORF">KIN20_025081</name>
</gene>
<feature type="signal peptide" evidence="1">
    <location>
        <begin position="1"/>
        <end position="16"/>
    </location>
</feature>
<reference evidence="2" key="1">
    <citation type="submission" date="2021-06" db="EMBL/GenBank/DDBJ databases">
        <title>Parelaphostrongylus tenuis whole genome reference sequence.</title>
        <authorList>
            <person name="Garwood T.J."/>
            <person name="Larsen P.A."/>
            <person name="Fountain-Jones N.M."/>
            <person name="Garbe J.R."/>
            <person name="Macchietto M.G."/>
            <person name="Kania S.A."/>
            <person name="Gerhold R.W."/>
            <person name="Richards J.E."/>
            <person name="Wolf T.M."/>
        </authorList>
    </citation>
    <scope>NUCLEOTIDE SEQUENCE</scope>
    <source>
        <strain evidence="2">MNPRO001-30</strain>
        <tissue evidence="2">Meninges</tissue>
    </source>
</reference>
<dbReference type="AlphaFoldDB" id="A0AAD5MZ18"/>
<feature type="chain" id="PRO_5042100722" evidence="1">
    <location>
        <begin position="17"/>
        <end position="65"/>
    </location>
</feature>
<keyword evidence="1" id="KW-0732">Signal</keyword>
<evidence type="ECO:0000313" key="2">
    <source>
        <dbReference type="EMBL" id="KAJ1364893.1"/>
    </source>
</evidence>
<sequence>MQKVIALLTILTAVSCMRDVEEVEWNRYGYLVKVLHEAKDKSKVLACTGTFDFTISSVDVSEMLV</sequence>
<comment type="caution">
    <text evidence="2">The sequence shown here is derived from an EMBL/GenBank/DDBJ whole genome shotgun (WGS) entry which is preliminary data.</text>
</comment>
<dbReference type="EMBL" id="JAHQIW010005097">
    <property type="protein sequence ID" value="KAJ1364893.1"/>
    <property type="molecule type" value="Genomic_DNA"/>
</dbReference>
<accession>A0AAD5MZ18</accession>
<name>A0AAD5MZ18_PARTN</name>
<proteinExistence type="predicted"/>
<protein>
    <submittedName>
        <fullName evidence="2">Uncharacterized protein</fullName>
    </submittedName>
</protein>
<evidence type="ECO:0000256" key="1">
    <source>
        <dbReference type="SAM" id="SignalP"/>
    </source>
</evidence>
<dbReference type="Proteomes" id="UP001196413">
    <property type="component" value="Unassembled WGS sequence"/>
</dbReference>
<dbReference type="PROSITE" id="PS51257">
    <property type="entry name" value="PROKAR_LIPOPROTEIN"/>
    <property type="match status" value="1"/>
</dbReference>
<organism evidence="2 3">
    <name type="scientific">Parelaphostrongylus tenuis</name>
    <name type="common">Meningeal worm</name>
    <dbReference type="NCBI Taxonomy" id="148309"/>
    <lineage>
        <taxon>Eukaryota</taxon>
        <taxon>Metazoa</taxon>
        <taxon>Ecdysozoa</taxon>
        <taxon>Nematoda</taxon>
        <taxon>Chromadorea</taxon>
        <taxon>Rhabditida</taxon>
        <taxon>Rhabditina</taxon>
        <taxon>Rhabditomorpha</taxon>
        <taxon>Strongyloidea</taxon>
        <taxon>Metastrongylidae</taxon>
        <taxon>Parelaphostrongylus</taxon>
    </lineage>
</organism>
<evidence type="ECO:0000313" key="3">
    <source>
        <dbReference type="Proteomes" id="UP001196413"/>
    </source>
</evidence>
<keyword evidence="3" id="KW-1185">Reference proteome</keyword>